<dbReference type="PANTHER" id="PTHR34216">
    <property type="match status" value="1"/>
</dbReference>
<dbReference type="GO" id="GO:0005975">
    <property type="term" value="P:carbohydrate metabolic process"/>
    <property type="evidence" value="ECO:0007669"/>
    <property type="project" value="InterPro"/>
</dbReference>
<dbReference type="PANTHER" id="PTHR34216:SF3">
    <property type="entry name" value="POLY-BETA-1,6-N-ACETYL-D-GLUCOSAMINE N-DEACETYLASE"/>
    <property type="match status" value="1"/>
</dbReference>
<accession>A0A1F7RY18</accession>
<dbReference type="EMBL" id="MGDE01000087">
    <property type="protein sequence ID" value="OGL46465.1"/>
    <property type="molecule type" value="Genomic_DNA"/>
</dbReference>
<reference evidence="4 5" key="1">
    <citation type="journal article" date="2016" name="Nat. Commun.">
        <title>Thousands of microbial genomes shed light on interconnected biogeochemical processes in an aquifer system.</title>
        <authorList>
            <person name="Anantharaman K."/>
            <person name="Brown C.T."/>
            <person name="Hug L.A."/>
            <person name="Sharon I."/>
            <person name="Castelle C.J."/>
            <person name="Probst A.J."/>
            <person name="Thomas B.C."/>
            <person name="Singh A."/>
            <person name="Wilkins M.J."/>
            <person name="Karaoz U."/>
            <person name="Brodie E.L."/>
            <person name="Williams K.H."/>
            <person name="Hubbard S.S."/>
            <person name="Banfield J.F."/>
        </authorList>
    </citation>
    <scope>NUCLEOTIDE SEQUENCE [LARGE SCALE GENOMIC DNA]</scope>
</reference>
<sequence length="394" mass="43241">MSNYQIQAGTLFETFETIGDWTAGGTAGGAIAVDTSIYSVGSGSLKITSDVAASSNYFATKTISSDLSRAGIISLDVYIVDTTKTSSIIVYLSSTSGFTKYFSRAITGLKNGWNRIRIYKNFWSNTGTEDWANTMIRLRVRTDSTASGNSIVYFDNLMYGTYHRPKVIWTCDDGWATQYDELYAYMAPRGLKATHYIVGSYIGTGSYMTSAQLQTLYNAGHDISNHTYAHTNLTTLGTQAEMESAISLNKDYLIGNGFTRNNMHLHFCYPNGGYNDIASAALTAQGYLTARTVVSQAGISVPTPELNYLRLVTRNLGNTTTLASTKLDIDYAIAAGATLVIESHKFITTPTQSTEWGIADMQALVDYILSKKEQIDCVTISEWYRGLTNPRKNA</sequence>
<dbReference type="Pfam" id="PF01522">
    <property type="entry name" value="Polysacc_deac_1"/>
    <property type="match status" value="1"/>
</dbReference>
<comment type="caution">
    <text evidence="4">The sequence shown here is derived from an EMBL/GenBank/DDBJ whole genome shotgun (WGS) entry which is preliminary data.</text>
</comment>
<feature type="domain" description="NodB homology" evidence="3">
    <location>
        <begin position="165"/>
        <end position="394"/>
    </location>
</feature>
<dbReference type="InterPro" id="IPR011330">
    <property type="entry name" value="Glyco_hydro/deAcase_b/a-brl"/>
</dbReference>
<evidence type="ECO:0000259" key="3">
    <source>
        <dbReference type="PROSITE" id="PS51677"/>
    </source>
</evidence>
<evidence type="ECO:0000256" key="2">
    <source>
        <dbReference type="ARBA" id="ARBA00022729"/>
    </source>
</evidence>
<dbReference type="GO" id="GO:0016810">
    <property type="term" value="F:hydrolase activity, acting on carbon-nitrogen (but not peptide) bonds"/>
    <property type="evidence" value="ECO:0007669"/>
    <property type="project" value="InterPro"/>
</dbReference>
<dbReference type="SUPFAM" id="SSF88713">
    <property type="entry name" value="Glycoside hydrolase/deacetylase"/>
    <property type="match status" value="1"/>
</dbReference>
<dbReference type="GO" id="GO:0005576">
    <property type="term" value="C:extracellular region"/>
    <property type="evidence" value="ECO:0007669"/>
    <property type="project" value="UniProtKB-SubCell"/>
</dbReference>
<protein>
    <recommendedName>
        <fullName evidence="3">NodB homology domain-containing protein</fullName>
    </recommendedName>
</protein>
<dbReference type="InterPro" id="IPR002509">
    <property type="entry name" value="NODB_dom"/>
</dbReference>
<gene>
    <name evidence="4" type="ORF">A2W05_07110</name>
</gene>
<dbReference type="AlphaFoldDB" id="A0A1F7RY18"/>
<proteinExistence type="predicted"/>
<organism evidence="4 5">
    <name type="scientific">Candidatus Schekmanbacteria bacterium RBG_16_38_10</name>
    <dbReference type="NCBI Taxonomy" id="1817879"/>
    <lineage>
        <taxon>Bacteria</taxon>
        <taxon>Candidatus Schekmaniibacteriota</taxon>
    </lineage>
</organism>
<dbReference type="InterPro" id="IPR051398">
    <property type="entry name" value="Polysacch_Deacetylase"/>
</dbReference>
<evidence type="ECO:0000313" key="5">
    <source>
        <dbReference type="Proteomes" id="UP000178797"/>
    </source>
</evidence>
<keyword evidence="2" id="KW-0732">Signal</keyword>
<dbReference type="Proteomes" id="UP000178797">
    <property type="component" value="Unassembled WGS sequence"/>
</dbReference>
<dbReference type="Gene3D" id="2.60.120.260">
    <property type="entry name" value="Galactose-binding domain-like"/>
    <property type="match status" value="1"/>
</dbReference>
<evidence type="ECO:0000256" key="1">
    <source>
        <dbReference type="ARBA" id="ARBA00004613"/>
    </source>
</evidence>
<dbReference type="Gene3D" id="3.20.20.370">
    <property type="entry name" value="Glycoside hydrolase/deacetylase"/>
    <property type="match status" value="1"/>
</dbReference>
<comment type="subcellular location">
    <subcellularLocation>
        <location evidence="1">Secreted</location>
    </subcellularLocation>
</comment>
<name>A0A1F7RY18_9BACT</name>
<dbReference type="CDD" id="cd10970">
    <property type="entry name" value="CE4_DAC_u1_6s"/>
    <property type="match status" value="1"/>
</dbReference>
<dbReference type="PROSITE" id="PS51677">
    <property type="entry name" value="NODB"/>
    <property type="match status" value="1"/>
</dbReference>
<evidence type="ECO:0000313" key="4">
    <source>
        <dbReference type="EMBL" id="OGL46465.1"/>
    </source>
</evidence>